<protein>
    <submittedName>
        <fullName evidence="1">Uncharacterized protein</fullName>
    </submittedName>
</protein>
<name>A0A5C5ZNK3_9BACT</name>
<comment type="caution">
    <text evidence="1">The sequence shown here is derived from an EMBL/GenBank/DDBJ whole genome shotgun (WGS) entry which is preliminary data.</text>
</comment>
<dbReference type="EMBL" id="SJPQ01000002">
    <property type="protein sequence ID" value="TWT89029.1"/>
    <property type="molecule type" value="Genomic_DNA"/>
</dbReference>
<gene>
    <name evidence="1" type="ORF">Mal64_25200</name>
</gene>
<reference evidence="1 2" key="1">
    <citation type="submission" date="2019-02" db="EMBL/GenBank/DDBJ databases">
        <title>Deep-cultivation of Planctomycetes and their phenomic and genomic characterization uncovers novel biology.</title>
        <authorList>
            <person name="Wiegand S."/>
            <person name="Jogler M."/>
            <person name="Boedeker C."/>
            <person name="Pinto D."/>
            <person name="Vollmers J."/>
            <person name="Rivas-Marin E."/>
            <person name="Kohn T."/>
            <person name="Peeters S.H."/>
            <person name="Heuer A."/>
            <person name="Rast P."/>
            <person name="Oberbeckmann S."/>
            <person name="Bunk B."/>
            <person name="Jeske O."/>
            <person name="Meyerdierks A."/>
            <person name="Storesund J.E."/>
            <person name="Kallscheuer N."/>
            <person name="Luecker S."/>
            <person name="Lage O.M."/>
            <person name="Pohl T."/>
            <person name="Merkel B.J."/>
            <person name="Hornburger P."/>
            <person name="Mueller R.-W."/>
            <person name="Bruemmer F."/>
            <person name="Labrenz M."/>
            <person name="Spormann A.M."/>
            <person name="Op Den Camp H."/>
            <person name="Overmann J."/>
            <person name="Amann R."/>
            <person name="Jetten M.S.M."/>
            <person name="Mascher T."/>
            <person name="Medema M.H."/>
            <person name="Devos D.P."/>
            <person name="Kaster A.-K."/>
            <person name="Ovreas L."/>
            <person name="Rohde M."/>
            <person name="Galperin M.Y."/>
            <person name="Jogler C."/>
        </authorList>
    </citation>
    <scope>NUCLEOTIDE SEQUENCE [LARGE SCALE GENOMIC DNA]</scope>
    <source>
        <strain evidence="1 2">Mal64</strain>
    </source>
</reference>
<sequence>MDFSERLKKAASRGAAARAEQAFADAAEAMGEEELRRLHSSRRLELTEHIEKCLKQLADNFPGFRFETIVEEGGWGAAVVRDDLAMAGGKRNNLFSRLQLTVSPYNEYHVVDATAKGAVRNKESFSRTHYQKIKEYDGAAFRELLEKWVLDYAEMYAAG</sequence>
<proteinExistence type="predicted"/>
<organism evidence="1 2">
    <name type="scientific">Pseudobythopirellula maris</name>
    <dbReference type="NCBI Taxonomy" id="2527991"/>
    <lineage>
        <taxon>Bacteria</taxon>
        <taxon>Pseudomonadati</taxon>
        <taxon>Planctomycetota</taxon>
        <taxon>Planctomycetia</taxon>
        <taxon>Pirellulales</taxon>
        <taxon>Lacipirellulaceae</taxon>
        <taxon>Pseudobythopirellula</taxon>
    </lineage>
</organism>
<keyword evidence="2" id="KW-1185">Reference proteome</keyword>
<dbReference type="OrthoDB" id="269629at2"/>
<dbReference type="Proteomes" id="UP000315440">
    <property type="component" value="Unassembled WGS sequence"/>
</dbReference>
<evidence type="ECO:0000313" key="2">
    <source>
        <dbReference type="Proteomes" id="UP000315440"/>
    </source>
</evidence>
<accession>A0A5C5ZNK3</accession>
<dbReference type="RefSeq" id="WP_146400587.1">
    <property type="nucleotide sequence ID" value="NZ_SJPQ01000002.1"/>
</dbReference>
<evidence type="ECO:0000313" key="1">
    <source>
        <dbReference type="EMBL" id="TWT89029.1"/>
    </source>
</evidence>
<dbReference type="AlphaFoldDB" id="A0A5C5ZNK3"/>